<dbReference type="PANTHER" id="PTHR43190:SF3">
    <property type="entry name" value="N-ACETYL-D-GLUCOSAMINE KINASE"/>
    <property type="match status" value="1"/>
</dbReference>
<evidence type="ECO:0000259" key="2">
    <source>
        <dbReference type="Pfam" id="PF01869"/>
    </source>
</evidence>
<protein>
    <submittedName>
        <fullName evidence="3">Predicted N-acetylglucosamine kinase</fullName>
    </submittedName>
</protein>
<dbReference type="eggNOG" id="COG2971">
    <property type="taxonomic scope" value="Bacteria"/>
</dbReference>
<dbReference type="InterPro" id="IPR002731">
    <property type="entry name" value="ATPase_BadF"/>
</dbReference>
<dbReference type="Proteomes" id="UP000001919">
    <property type="component" value="Chromosome"/>
</dbReference>
<feature type="domain" description="ATPase BadF/BadG/BcrA/BcrD type" evidence="2">
    <location>
        <begin position="34"/>
        <end position="320"/>
    </location>
</feature>
<proteinExistence type="predicted"/>
<reference evidence="3 4" key="1">
    <citation type="journal article" date="2009" name="Stand. Genomic Sci.">
        <title>Complete genome sequence of Brachybacterium faecium type strain (Schefferle 6-10).</title>
        <authorList>
            <person name="Lapidus A."/>
            <person name="Pukall R."/>
            <person name="Labuttii K."/>
            <person name="Copeland A."/>
            <person name="Del Rio T.G."/>
            <person name="Nolan M."/>
            <person name="Chen F."/>
            <person name="Lucas S."/>
            <person name="Tice H."/>
            <person name="Cheng J.F."/>
            <person name="Bruce D."/>
            <person name="Goodwin L."/>
            <person name="Pitluck S."/>
            <person name="Rohde M."/>
            <person name="Goker M."/>
            <person name="Pati A."/>
            <person name="Ivanova N."/>
            <person name="Mavrommatis K."/>
            <person name="Chen A."/>
            <person name="Palaniappan K."/>
            <person name="D'haeseleer P."/>
            <person name="Chain P."/>
            <person name="Bristow J."/>
            <person name="Eisen J.A."/>
            <person name="Markowitz V."/>
            <person name="Hugenholtz P."/>
            <person name="Kyrpides N.C."/>
            <person name="Klenk H.P."/>
        </authorList>
    </citation>
    <scope>NUCLEOTIDE SEQUENCE [LARGE SCALE GENOMIC DNA]</scope>
    <source>
        <strain evidence="4">ATCC 43885 / DSM 4810 / JCM 11609 / LMG 19847 / NBRC 14762 / NCIMB 9860 / 6-10</strain>
    </source>
</reference>
<dbReference type="SUPFAM" id="SSF53067">
    <property type="entry name" value="Actin-like ATPase domain"/>
    <property type="match status" value="2"/>
</dbReference>
<evidence type="ECO:0000313" key="4">
    <source>
        <dbReference type="Proteomes" id="UP000001919"/>
    </source>
</evidence>
<dbReference type="STRING" id="446465.Bfae_25330"/>
<evidence type="ECO:0000313" key="3">
    <source>
        <dbReference type="EMBL" id="ACU86314.1"/>
    </source>
</evidence>
<dbReference type="Pfam" id="PF01869">
    <property type="entry name" value="BcrAD_BadFG"/>
    <property type="match status" value="1"/>
</dbReference>
<keyword evidence="4" id="KW-1185">Reference proteome</keyword>
<organism evidence="3 4">
    <name type="scientific">Brachybacterium faecium (strain ATCC 43885 / DSM 4810 / JCM 11609 / LMG 19847 / NBRC 14762 / NCIMB 9860 / 6-10)</name>
    <dbReference type="NCBI Taxonomy" id="446465"/>
    <lineage>
        <taxon>Bacteria</taxon>
        <taxon>Bacillati</taxon>
        <taxon>Actinomycetota</taxon>
        <taxon>Actinomycetes</taxon>
        <taxon>Micrococcales</taxon>
        <taxon>Dermabacteraceae</taxon>
        <taxon>Brachybacterium</taxon>
    </lineage>
</organism>
<dbReference type="PATRIC" id="fig|446465.5.peg.2507"/>
<evidence type="ECO:0000256" key="1">
    <source>
        <dbReference type="SAM" id="MobiDB-lite"/>
    </source>
</evidence>
<dbReference type="InterPro" id="IPR043129">
    <property type="entry name" value="ATPase_NBD"/>
</dbReference>
<dbReference type="Gene3D" id="3.30.420.40">
    <property type="match status" value="1"/>
</dbReference>
<feature type="compositionally biased region" description="Gly residues" evidence="1">
    <location>
        <begin position="96"/>
        <end position="109"/>
    </location>
</feature>
<sequence length="380" mass="38550">MAEDISGRLAHHGDAPAGAAASHSASTGLVIAGDIGGTSSRLQLATLDGPVLAEATGPGANLRSSGADAFDTVLATTREVLDRGREALRAGQESAAGGGSAAGPDGAAGGDRAAGELDPARDVVAVALGISGAGPARAAEVRCEVGERLERLGLPAERLRITDDLHTAFLTGGVGDDGLLVLAGTGAVAVRFRGREAVARRDGMGWLLGDIGSAVWLGRRTLEAVAADLDERGPRTRLTDEVGALLDLDLRHGVSPPSTTGDPRQDLIRALDEQLPAGAPAALGRFAPVPGRIPEDPVARSILDTALAHVLETVQALDPQAVLPVVLAGSVLATAGPLRDEVRAGLHAQGRTVRTATTGLPGALLLAREHAARMASDPRR</sequence>
<dbReference type="KEGG" id="bfa:Bfae_25330"/>
<feature type="region of interest" description="Disordered" evidence="1">
    <location>
        <begin position="88"/>
        <end position="114"/>
    </location>
</feature>
<gene>
    <name evidence="3" type="ordered locus">Bfae_25330</name>
</gene>
<dbReference type="HOGENOM" id="CLU_016274_3_0_11"/>
<name>C7MG81_BRAFD</name>
<keyword evidence="3" id="KW-0808">Transferase</keyword>
<dbReference type="OrthoDB" id="8701357at2"/>
<dbReference type="AlphaFoldDB" id="C7MG81"/>
<dbReference type="EMBL" id="CP001643">
    <property type="protein sequence ID" value="ACU86314.1"/>
    <property type="molecule type" value="Genomic_DNA"/>
</dbReference>
<dbReference type="InterPro" id="IPR052519">
    <property type="entry name" value="Euk-type_GlcNAc_Kinase"/>
</dbReference>
<dbReference type="PANTHER" id="PTHR43190">
    <property type="entry name" value="N-ACETYL-D-GLUCOSAMINE KINASE"/>
    <property type="match status" value="1"/>
</dbReference>
<dbReference type="GO" id="GO:0016301">
    <property type="term" value="F:kinase activity"/>
    <property type="evidence" value="ECO:0007669"/>
    <property type="project" value="UniProtKB-KW"/>
</dbReference>
<accession>C7MG81</accession>
<keyword evidence="3" id="KW-0418">Kinase</keyword>